<keyword evidence="4 13" id="KW-0963">Cytoplasm</keyword>
<dbReference type="GO" id="GO:0005524">
    <property type="term" value="F:ATP binding"/>
    <property type="evidence" value="ECO:0007669"/>
    <property type="project" value="UniProtKB-UniRule"/>
</dbReference>
<dbReference type="CDD" id="cd03242">
    <property type="entry name" value="ABC_RecF"/>
    <property type="match status" value="1"/>
</dbReference>
<dbReference type="InterPro" id="IPR018078">
    <property type="entry name" value="DNA-binding_RecF_CS"/>
</dbReference>
<evidence type="ECO:0000256" key="3">
    <source>
        <dbReference type="ARBA" id="ARBA00020170"/>
    </source>
</evidence>
<dbReference type="PATRIC" id="fig|582680.6.peg.1272"/>
<organism evidence="17 18">
    <name type="scientific">Microbacterium azadirachtae</name>
    <dbReference type="NCBI Taxonomy" id="582680"/>
    <lineage>
        <taxon>Bacteria</taxon>
        <taxon>Bacillati</taxon>
        <taxon>Actinomycetota</taxon>
        <taxon>Actinomycetes</taxon>
        <taxon>Micrococcales</taxon>
        <taxon>Microbacteriaceae</taxon>
        <taxon>Microbacterium</taxon>
    </lineage>
</organism>
<evidence type="ECO:0000256" key="13">
    <source>
        <dbReference type="HAMAP-Rule" id="MF_00365"/>
    </source>
</evidence>
<dbReference type="EMBL" id="JYIX01000030">
    <property type="protein sequence ID" value="KJL34136.1"/>
    <property type="molecule type" value="Genomic_DNA"/>
</dbReference>
<accession>A0A0F0LRG7</accession>
<keyword evidence="10 13" id="KW-0234">DNA repair</keyword>
<protein>
    <recommendedName>
        <fullName evidence="3 13">DNA replication and repair protein RecF</fullName>
    </recommendedName>
</protein>
<feature type="domain" description="RecF/RecN/SMC N-terminal" evidence="16">
    <location>
        <begin position="3"/>
        <end position="370"/>
    </location>
</feature>
<evidence type="ECO:0000256" key="15">
    <source>
        <dbReference type="SAM" id="MobiDB-lite"/>
    </source>
</evidence>
<feature type="region of interest" description="Disordered" evidence="15">
    <location>
        <begin position="227"/>
        <end position="255"/>
    </location>
</feature>
<evidence type="ECO:0000259" key="16">
    <source>
        <dbReference type="Pfam" id="PF02463"/>
    </source>
</evidence>
<dbReference type="GO" id="GO:0000731">
    <property type="term" value="P:DNA synthesis involved in DNA repair"/>
    <property type="evidence" value="ECO:0007669"/>
    <property type="project" value="TreeGrafter"/>
</dbReference>
<dbReference type="GO" id="GO:0003697">
    <property type="term" value="F:single-stranded DNA binding"/>
    <property type="evidence" value="ECO:0007669"/>
    <property type="project" value="UniProtKB-UniRule"/>
</dbReference>
<feature type="compositionally biased region" description="Basic and acidic residues" evidence="15">
    <location>
        <begin position="403"/>
        <end position="417"/>
    </location>
</feature>
<evidence type="ECO:0000256" key="9">
    <source>
        <dbReference type="ARBA" id="ARBA00023125"/>
    </source>
</evidence>
<keyword evidence="8 13" id="KW-0067">ATP-binding</keyword>
<dbReference type="GO" id="GO:0006260">
    <property type="term" value="P:DNA replication"/>
    <property type="evidence" value="ECO:0007669"/>
    <property type="project" value="UniProtKB-UniRule"/>
</dbReference>
<evidence type="ECO:0000256" key="10">
    <source>
        <dbReference type="ARBA" id="ARBA00023204"/>
    </source>
</evidence>
<feature type="region of interest" description="Disordered" evidence="15">
    <location>
        <begin position="387"/>
        <end position="461"/>
    </location>
</feature>
<evidence type="ECO:0000256" key="8">
    <source>
        <dbReference type="ARBA" id="ARBA00022840"/>
    </source>
</evidence>
<evidence type="ECO:0000313" key="17">
    <source>
        <dbReference type="EMBL" id="KJL34136.1"/>
    </source>
</evidence>
<dbReference type="AlphaFoldDB" id="A0A0F0LRG7"/>
<evidence type="ECO:0000256" key="14">
    <source>
        <dbReference type="RuleBase" id="RU000578"/>
    </source>
</evidence>
<feature type="binding site" evidence="13">
    <location>
        <begin position="30"/>
        <end position="37"/>
    </location>
    <ligand>
        <name>ATP</name>
        <dbReference type="ChEBI" id="CHEBI:30616"/>
    </ligand>
</feature>
<dbReference type="HAMAP" id="MF_00365">
    <property type="entry name" value="RecF"/>
    <property type="match status" value="1"/>
</dbReference>
<feature type="compositionally biased region" description="Low complexity" evidence="15">
    <location>
        <begin position="418"/>
        <end position="428"/>
    </location>
</feature>
<comment type="caution">
    <text evidence="17">The sequence shown here is derived from an EMBL/GenBank/DDBJ whole genome shotgun (WGS) entry which is preliminary data.</text>
</comment>
<keyword evidence="6 13" id="KW-0547">Nucleotide-binding</keyword>
<reference evidence="17 18" key="1">
    <citation type="submission" date="2015-02" db="EMBL/GenBank/DDBJ databases">
        <title>Draft genome sequences of ten Microbacterium spp. with emphasis on heavy metal contaminated environments.</title>
        <authorList>
            <person name="Corretto E."/>
        </authorList>
    </citation>
    <scope>NUCLEOTIDE SEQUENCE [LARGE SCALE GENOMIC DNA]</scope>
    <source>
        <strain evidence="17 18">ARN176</strain>
    </source>
</reference>
<keyword evidence="18" id="KW-1185">Reference proteome</keyword>
<evidence type="ECO:0000256" key="12">
    <source>
        <dbReference type="ARBA" id="ARBA00025401"/>
    </source>
</evidence>
<evidence type="ECO:0000256" key="1">
    <source>
        <dbReference type="ARBA" id="ARBA00004496"/>
    </source>
</evidence>
<dbReference type="GO" id="GO:0006302">
    <property type="term" value="P:double-strand break repair"/>
    <property type="evidence" value="ECO:0007669"/>
    <property type="project" value="TreeGrafter"/>
</dbReference>
<dbReference type="InterPro" id="IPR027417">
    <property type="entry name" value="P-loop_NTPase"/>
</dbReference>
<dbReference type="Proteomes" id="UP000033740">
    <property type="component" value="Unassembled WGS sequence"/>
</dbReference>
<evidence type="ECO:0000256" key="7">
    <source>
        <dbReference type="ARBA" id="ARBA00022763"/>
    </source>
</evidence>
<dbReference type="NCBIfam" id="TIGR00611">
    <property type="entry name" value="recf"/>
    <property type="match status" value="1"/>
</dbReference>
<name>A0A0F0LRG7_9MICO</name>
<evidence type="ECO:0000256" key="11">
    <source>
        <dbReference type="ARBA" id="ARBA00023236"/>
    </source>
</evidence>
<comment type="function">
    <text evidence="12 13 14">The RecF protein is involved in DNA metabolism; it is required for DNA replication and normal SOS inducibility. RecF binds preferentially to single-stranded, linear DNA. It also seems to bind ATP.</text>
</comment>
<dbReference type="GO" id="GO:0005737">
    <property type="term" value="C:cytoplasm"/>
    <property type="evidence" value="ECO:0007669"/>
    <property type="project" value="UniProtKB-SubCell"/>
</dbReference>
<keyword evidence="11 13" id="KW-0742">SOS response</keyword>
<comment type="subcellular location">
    <subcellularLocation>
        <location evidence="1 13 14">Cytoplasm</location>
    </subcellularLocation>
</comment>
<dbReference type="InterPro" id="IPR042174">
    <property type="entry name" value="RecF_2"/>
</dbReference>
<evidence type="ECO:0000313" key="18">
    <source>
        <dbReference type="Proteomes" id="UP000033740"/>
    </source>
</evidence>
<dbReference type="PROSITE" id="PS00618">
    <property type="entry name" value="RECF_2"/>
    <property type="match status" value="1"/>
</dbReference>
<sequence length="461" mass="49784">MIVEHLSLVDFRNYATAELTLHRGPNVLVGRNGQGKTNLAEAIVFLATLGSHRVSSDAPMVRDGHEAAIVRARLAHGPRKVLIEVQINRQGSNKARINGAPGRTADLPRYAHVVLFAPEDLQIVRGDPSARRRFADQLLIQRTPRMSAVLGDYDRVLRQRTALLKSARARGMKAEALPTLDVWDDKLIALGSEIIDARSRLAADLQPGLAAAYSAIAGEDHDPRLHWAQSIRGGDPEEGDALRPDQDAAAGSTAGSTADLFRTALAAKRSAELERGLTLVGPHRDDLVLRVRDLPVKGYASHGESWSIALALRLASAELLRAESPAGDPVLILDDVFAELDAERRRRLAGITAGYEQVLVTAAVEEDIPEVLHRHVVRVSAGTITDEREVRGGESTFGAQDSTESRQDAPQNEEVRPETPATTAADPADPAEPADPTEPAEPTNPAEKAEDDGQEVTDDRP</sequence>
<keyword evidence="7 13" id="KW-0227">DNA damage</keyword>
<feature type="compositionally biased region" description="Acidic residues" evidence="15">
    <location>
        <begin position="449"/>
        <end position="461"/>
    </location>
</feature>
<dbReference type="STRING" id="582680.RS86_01237"/>
<proteinExistence type="inferred from homology"/>
<keyword evidence="5 13" id="KW-0235">DNA replication</keyword>
<evidence type="ECO:0000256" key="4">
    <source>
        <dbReference type="ARBA" id="ARBA00022490"/>
    </source>
</evidence>
<dbReference type="Gene3D" id="1.20.1050.90">
    <property type="entry name" value="RecF/RecN/SMC, N-terminal domain"/>
    <property type="match status" value="1"/>
</dbReference>
<evidence type="ECO:0000256" key="5">
    <source>
        <dbReference type="ARBA" id="ARBA00022705"/>
    </source>
</evidence>
<dbReference type="Gene3D" id="3.40.50.300">
    <property type="entry name" value="P-loop containing nucleotide triphosphate hydrolases"/>
    <property type="match status" value="1"/>
</dbReference>
<evidence type="ECO:0000256" key="2">
    <source>
        <dbReference type="ARBA" id="ARBA00008016"/>
    </source>
</evidence>
<dbReference type="PANTHER" id="PTHR32182">
    <property type="entry name" value="DNA REPLICATION AND REPAIR PROTEIN RECF"/>
    <property type="match status" value="1"/>
</dbReference>
<comment type="similarity">
    <text evidence="2 13 14">Belongs to the RecF family.</text>
</comment>
<dbReference type="PANTHER" id="PTHR32182:SF0">
    <property type="entry name" value="DNA REPLICATION AND REPAIR PROTEIN RECF"/>
    <property type="match status" value="1"/>
</dbReference>
<dbReference type="InterPro" id="IPR003395">
    <property type="entry name" value="RecF/RecN/SMC_N"/>
</dbReference>
<keyword evidence="9 13" id="KW-0238">DNA-binding</keyword>
<dbReference type="Pfam" id="PF02463">
    <property type="entry name" value="SMC_N"/>
    <property type="match status" value="1"/>
</dbReference>
<dbReference type="InterPro" id="IPR001238">
    <property type="entry name" value="DNA-binding_RecF"/>
</dbReference>
<dbReference type="RefSeq" id="WP_327037091.1">
    <property type="nucleotide sequence ID" value="NZ_JYIX01000030.1"/>
</dbReference>
<dbReference type="GO" id="GO:0009432">
    <property type="term" value="P:SOS response"/>
    <property type="evidence" value="ECO:0007669"/>
    <property type="project" value="UniProtKB-UniRule"/>
</dbReference>
<evidence type="ECO:0000256" key="6">
    <source>
        <dbReference type="ARBA" id="ARBA00022741"/>
    </source>
</evidence>
<gene>
    <name evidence="17" type="primary">recF_1</name>
    <name evidence="13" type="synonym">recF</name>
    <name evidence="17" type="ORF">RS86_01237</name>
</gene>
<dbReference type="SUPFAM" id="SSF52540">
    <property type="entry name" value="P-loop containing nucleoside triphosphate hydrolases"/>
    <property type="match status" value="1"/>
</dbReference>